<keyword evidence="3" id="KW-1185">Reference proteome</keyword>
<dbReference type="NCBIfam" id="NF006761">
    <property type="entry name" value="PRK09282.1"/>
    <property type="match status" value="1"/>
</dbReference>
<dbReference type="RefSeq" id="WP_126309587.1">
    <property type="nucleotide sequence ID" value="NZ_AP018449.1"/>
</dbReference>
<dbReference type="EC" id="2.1.3.1" evidence="2"/>
<dbReference type="OrthoDB" id="9807469at2"/>
<dbReference type="Pfam" id="PF02436">
    <property type="entry name" value="PYC_OADA"/>
    <property type="match status" value="1"/>
</dbReference>
<dbReference type="AlphaFoldDB" id="A0A348ANK0"/>
<dbReference type="SUPFAM" id="SSF89000">
    <property type="entry name" value="post-HMGL domain-like"/>
    <property type="match status" value="1"/>
</dbReference>
<feature type="domain" description="Pyruvate carboxyltransferase" evidence="1">
    <location>
        <begin position="7"/>
        <end position="267"/>
    </location>
</feature>
<dbReference type="SUPFAM" id="SSF51569">
    <property type="entry name" value="Aldolase"/>
    <property type="match status" value="1"/>
</dbReference>
<dbReference type="KEGG" id="mana:MAMMFC1_03343"/>
<dbReference type="InterPro" id="IPR055268">
    <property type="entry name" value="PCB-like"/>
</dbReference>
<dbReference type="CDD" id="cd07937">
    <property type="entry name" value="DRE_TIM_PC_TC_5S"/>
    <property type="match status" value="1"/>
</dbReference>
<evidence type="ECO:0000313" key="2">
    <source>
        <dbReference type="EMBL" id="BBB92648.1"/>
    </source>
</evidence>
<organism evidence="2 3">
    <name type="scientific">Methylomusa anaerophila</name>
    <dbReference type="NCBI Taxonomy" id="1930071"/>
    <lineage>
        <taxon>Bacteria</taxon>
        <taxon>Bacillati</taxon>
        <taxon>Bacillota</taxon>
        <taxon>Negativicutes</taxon>
        <taxon>Selenomonadales</taxon>
        <taxon>Sporomusaceae</taxon>
        <taxon>Methylomusa</taxon>
    </lineage>
</organism>
<dbReference type="Proteomes" id="UP000276437">
    <property type="component" value="Chromosome"/>
</dbReference>
<dbReference type="InterPro" id="IPR000891">
    <property type="entry name" value="PYR_CT"/>
</dbReference>
<dbReference type="Pfam" id="PF00682">
    <property type="entry name" value="HMGL-like"/>
    <property type="match status" value="1"/>
</dbReference>
<evidence type="ECO:0000259" key="1">
    <source>
        <dbReference type="PROSITE" id="PS50991"/>
    </source>
</evidence>
<dbReference type="GO" id="GO:0005737">
    <property type="term" value="C:cytoplasm"/>
    <property type="evidence" value="ECO:0007669"/>
    <property type="project" value="TreeGrafter"/>
</dbReference>
<accession>A0A348ANK0</accession>
<dbReference type="InterPro" id="IPR003379">
    <property type="entry name" value="Carboxylase_cons_dom"/>
</dbReference>
<sequence length="451" mass="49961">MASRNPVKITETVLRDGHQSLTATRMRTSDMLPVVEQLDDMGFFSLEAWGGATFDSCLRFLNEDPWERLRTLKKYIRKTPIQMLLRGQNVLGYNHYADDVVTEFVKRSVANGVGVIRIFDALNDVRNLEVSAQAAKEAGAHVQGAFVYTISPYHDNTSFLKVAKDLVSLGVDSICIKDMAGLLHPYAAYDLVKMLKTEITVPIQLHTHYTSGMASMTYLKAIEAGVDIIDCALSPFSIGSSQPATEALIAALEGTDRDTGIKKEALYPVADHFRTVKKQLAETFKLNTAIDIDTKVLSFQIPGGMLSNLLNQMEEQGMADKFPDVIEEMPKVRAEMGYPPLVTPTSQIVGSMAAFNVMLGRYKVVPREIKDLARGKYGRTPAPIDPEFLKNIIGIGDEDIITCRPADNIPPQMAKLRQELAEKGYPDASAEDVLSYGLFPEVAIKFFENNR</sequence>
<reference evidence="2 3" key="1">
    <citation type="journal article" date="2018" name="Int. J. Syst. Evol. Microbiol.">
        <title>Methylomusa anaerophila gen. nov., sp. nov., an anaerobic methanol-utilizing bacterium isolated from a microbial fuel cell.</title>
        <authorList>
            <person name="Amano N."/>
            <person name="Yamamuro A."/>
            <person name="Miyahara M."/>
            <person name="Kouzuma A."/>
            <person name="Abe T."/>
            <person name="Watanabe K."/>
        </authorList>
    </citation>
    <scope>NUCLEOTIDE SEQUENCE [LARGE SCALE GENOMIC DNA]</scope>
    <source>
        <strain evidence="2 3">MMFC1</strain>
    </source>
</reference>
<dbReference type="PROSITE" id="PS50991">
    <property type="entry name" value="PYR_CT"/>
    <property type="match status" value="1"/>
</dbReference>
<dbReference type="GO" id="GO:0006094">
    <property type="term" value="P:gluconeogenesis"/>
    <property type="evidence" value="ECO:0007669"/>
    <property type="project" value="TreeGrafter"/>
</dbReference>
<gene>
    <name evidence="2" type="ORF">MAMMFC1_03343</name>
</gene>
<dbReference type="PANTHER" id="PTHR43778:SF2">
    <property type="entry name" value="PYRUVATE CARBOXYLASE, MITOCHONDRIAL"/>
    <property type="match status" value="1"/>
</dbReference>
<dbReference type="EMBL" id="AP018449">
    <property type="protein sequence ID" value="BBB92648.1"/>
    <property type="molecule type" value="Genomic_DNA"/>
</dbReference>
<evidence type="ECO:0000313" key="3">
    <source>
        <dbReference type="Proteomes" id="UP000276437"/>
    </source>
</evidence>
<dbReference type="GO" id="GO:0047154">
    <property type="term" value="F:methylmalonyl-CoA carboxytransferase activity"/>
    <property type="evidence" value="ECO:0007669"/>
    <property type="project" value="UniProtKB-EC"/>
</dbReference>
<proteinExistence type="predicted"/>
<dbReference type="Gene3D" id="3.20.20.70">
    <property type="entry name" value="Aldolase class I"/>
    <property type="match status" value="1"/>
</dbReference>
<protein>
    <submittedName>
        <fullName evidence="2">Methylmalonyl-CoA carboxyltransferase 5S subunit</fullName>
        <ecNumber evidence="2">2.1.3.1</ecNumber>
    </submittedName>
</protein>
<dbReference type="PANTHER" id="PTHR43778">
    <property type="entry name" value="PYRUVATE CARBOXYLASE"/>
    <property type="match status" value="1"/>
</dbReference>
<keyword evidence="2" id="KW-0808">Transferase</keyword>
<name>A0A348ANK0_9FIRM</name>
<dbReference type="InterPro" id="IPR013785">
    <property type="entry name" value="Aldolase_TIM"/>
</dbReference>
<dbReference type="GO" id="GO:0004736">
    <property type="term" value="F:pyruvate carboxylase activity"/>
    <property type="evidence" value="ECO:0007669"/>
    <property type="project" value="TreeGrafter"/>
</dbReference>